<dbReference type="EMBL" id="UGSB01000001">
    <property type="protein sequence ID" value="SUA54220.1"/>
    <property type="molecule type" value="Genomic_DNA"/>
</dbReference>
<dbReference type="AlphaFoldDB" id="A0A378XF49"/>
<evidence type="ECO:0000313" key="1">
    <source>
        <dbReference type="EMBL" id="SUA54220.1"/>
    </source>
</evidence>
<sequence>MTRYPLKDVLKVTQKGSVVLSLVILVLQRKAGDSFVATTTTEGSYTLILKL</sequence>
<dbReference type="Proteomes" id="UP000254603">
    <property type="component" value="Unassembled WGS sequence"/>
</dbReference>
<name>A0A378XF49_9BURK</name>
<evidence type="ECO:0000313" key="2">
    <source>
        <dbReference type="Proteomes" id="UP000254603"/>
    </source>
</evidence>
<accession>A0A378XF49</accession>
<organism evidence="1 2">
    <name type="scientific">Oligella ureolytica</name>
    <dbReference type="NCBI Taxonomy" id="90244"/>
    <lineage>
        <taxon>Bacteria</taxon>
        <taxon>Pseudomonadati</taxon>
        <taxon>Pseudomonadota</taxon>
        <taxon>Betaproteobacteria</taxon>
        <taxon>Burkholderiales</taxon>
        <taxon>Alcaligenaceae</taxon>
        <taxon>Oligella</taxon>
    </lineage>
</organism>
<protein>
    <submittedName>
        <fullName evidence="1">Uncharacterized protein</fullName>
    </submittedName>
</protein>
<proteinExistence type="predicted"/>
<gene>
    <name evidence="1" type="ORF">NCTC11997_01435</name>
</gene>
<reference evidence="1 2" key="1">
    <citation type="submission" date="2018-06" db="EMBL/GenBank/DDBJ databases">
        <authorList>
            <consortium name="Pathogen Informatics"/>
            <person name="Doyle S."/>
        </authorList>
    </citation>
    <scope>NUCLEOTIDE SEQUENCE [LARGE SCALE GENOMIC DNA]</scope>
    <source>
        <strain evidence="1 2">NCTC11997</strain>
    </source>
</reference>